<dbReference type="AlphaFoldDB" id="A0A8H6SHQ3"/>
<proteinExistence type="predicted"/>
<gene>
    <name evidence="2" type="ORF">HMN09_00988400</name>
</gene>
<organism evidence="2 3">
    <name type="scientific">Mycena chlorophos</name>
    <name type="common">Agaric fungus</name>
    <name type="synonym">Agaricus chlorophos</name>
    <dbReference type="NCBI Taxonomy" id="658473"/>
    <lineage>
        <taxon>Eukaryota</taxon>
        <taxon>Fungi</taxon>
        <taxon>Dikarya</taxon>
        <taxon>Basidiomycota</taxon>
        <taxon>Agaricomycotina</taxon>
        <taxon>Agaricomycetes</taxon>
        <taxon>Agaricomycetidae</taxon>
        <taxon>Agaricales</taxon>
        <taxon>Marasmiineae</taxon>
        <taxon>Mycenaceae</taxon>
        <taxon>Mycena</taxon>
    </lineage>
</organism>
<protein>
    <submittedName>
        <fullName evidence="2">Uncharacterized protein</fullName>
    </submittedName>
</protein>
<feature type="compositionally biased region" description="Pro residues" evidence="1">
    <location>
        <begin position="81"/>
        <end position="104"/>
    </location>
</feature>
<feature type="region of interest" description="Disordered" evidence="1">
    <location>
        <begin position="79"/>
        <end position="111"/>
    </location>
</feature>
<sequence length="406" mass="44800">MAVDDDQSQFPKPKVECRCSAGPHFQVDESRHHSIEDAKSVAVATESDASVALLTDSEDKEKFEEKDEEKWERRLCSLSSLPPPILPADSDPTPPDSTTLPPPSADSSLHSDVVPEASDWHRLPLLQFIVGGILRQAAQPTFLEFRTAPDPAWTFRISVSGVDQELIVLDGEAMAGREGPRQIRATHREWIGRDRVVLLGFDEHPSCSTSHIAFKFDTTSNDWDDATYATFLSALSRRFGEWVDRELLPEDPQVIWSDAQAAIKPNVMPSLGVPPAQIGSSDLITGDLGSDAERDVNIATCRTEAQSPTRRNLISSKMHAMRADVVMHLAKIYPDSEGGIPPSLNVAEGAETRHAPFLAPQLHDGLGGSMNPVAKRTLATYLVRAKYEREAKRMRMDGWERLDAPP</sequence>
<evidence type="ECO:0000256" key="1">
    <source>
        <dbReference type="SAM" id="MobiDB-lite"/>
    </source>
</evidence>
<accession>A0A8H6SHQ3</accession>
<dbReference type="Proteomes" id="UP000613580">
    <property type="component" value="Unassembled WGS sequence"/>
</dbReference>
<keyword evidence="3" id="KW-1185">Reference proteome</keyword>
<evidence type="ECO:0000313" key="2">
    <source>
        <dbReference type="EMBL" id="KAF7299818.1"/>
    </source>
</evidence>
<reference evidence="2" key="1">
    <citation type="submission" date="2020-05" db="EMBL/GenBank/DDBJ databases">
        <title>Mycena genomes resolve the evolution of fungal bioluminescence.</title>
        <authorList>
            <person name="Tsai I.J."/>
        </authorList>
    </citation>
    <scope>NUCLEOTIDE SEQUENCE</scope>
    <source>
        <strain evidence="2">110903Hualien_Pintung</strain>
    </source>
</reference>
<dbReference type="EMBL" id="JACAZE010000014">
    <property type="protein sequence ID" value="KAF7299818.1"/>
    <property type="molecule type" value="Genomic_DNA"/>
</dbReference>
<evidence type="ECO:0000313" key="3">
    <source>
        <dbReference type="Proteomes" id="UP000613580"/>
    </source>
</evidence>
<name>A0A8H6SHQ3_MYCCL</name>
<comment type="caution">
    <text evidence="2">The sequence shown here is derived from an EMBL/GenBank/DDBJ whole genome shotgun (WGS) entry which is preliminary data.</text>
</comment>